<comment type="caution">
    <text evidence="1">The sequence shown here is derived from an EMBL/GenBank/DDBJ whole genome shotgun (WGS) entry which is preliminary data.</text>
</comment>
<dbReference type="AlphaFoldDB" id="A0A9W4KCW4"/>
<dbReference type="InterPro" id="IPR029058">
    <property type="entry name" value="AB_hydrolase_fold"/>
</dbReference>
<dbReference type="GO" id="GO:0017000">
    <property type="term" value="P:antibiotic biosynthetic process"/>
    <property type="evidence" value="ECO:0007669"/>
    <property type="project" value="UniProtKB-ARBA"/>
</dbReference>
<keyword evidence="2" id="KW-1185">Reference proteome</keyword>
<evidence type="ECO:0000313" key="1">
    <source>
        <dbReference type="EMBL" id="CAG8902408.1"/>
    </source>
</evidence>
<dbReference type="Gene3D" id="3.40.50.1820">
    <property type="entry name" value="alpha/beta hydrolase"/>
    <property type="match status" value="1"/>
</dbReference>
<dbReference type="EMBL" id="CAJVRC010000876">
    <property type="protein sequence ID" value="CAG8902408.1"/>
    <property type="molecule type" value="Genomic_DNA"/>
</dbReference>
<protein>
    <recommendedName>
        <fullName evidence="3">AB hydrolase-1 domain-containing protein</fullName>
    </recommendedName>
</protein>
<sequence>MELLMGEQPREELKIFDPECFDTYVKNLEDSDTVHAMCNDYRASASFDLDEAREDIRNHRLVQCPVLVVWSKHGVIEKSFKAVEEWKAVAERSVSVQGYSVDSGHSIPEQAPESVLSAIREFCRE</sequence>
<evidence type="ECO:0000313" key="2">
    <source>
        <dbReference type="Proteomes" id="UP001154252"/>
    </source>
</evidence>
<gene>
    <name evidence="1" type="ORF">PEGY_LOCUS6769</name>
</gene>
<evidence type="ECO:0008006" key="3">
    <source>
        <dbReference type="Google" id="ProtNLM"/>
    </source>
</evidence>
<dbReference type="Proteomes" id="UP001154252">
    <property type="component" value="Unassembled WGS sequence"/>
</dbReference>
<organism evidence="1 2">
    <name type="scientific">Penicillium egyptiacum</name>
    <dbReference type="NCBI Taxonomy" id="1303716"/>
    <lineage>
        <taxon>Eukaryota</taxon>
        <taxon>Fungi</taxon>
        <taxon>Dikarya</taxon>
        <taxon>Ascomycota</taxon>
        <taxon>Pezizomycotina</taxon>
        <taxon>Eurotiomycetes</taxon>
        <taxon>Eurotiomycetidae</taxon>
        <taxon>Eurotiales</taxon>
        <taxon>Aspergillaceae</taxon>
        <taxon>Penicillium</taxon>
    </lineage>
</organism>
<dbReference type="SUPFAM" id="SSF53474">
    <property type="entry name" value="alpha/beta-Hydrolases"/>
    <property type="match status" value="1"/>
</dbReference>
<proteinExistence type="predicted"/>
<reference evidence="1" key="1">
    <citation type="submission" date="2021-07" db="EMBL/GenBank/DDBJ databases">
        <authorList>
            <person name="Branca A.L. A."/>
        </authorList>
    </citation>
    <scope>NUCLEOTIDE SEQUENCE</scope>
</reference>
<accession>A0A9W4KCW4</accession>
<dbReference type="GO" id="GO:0072330">
    <property type="term" value="P:monocarboxylic acid biosynthetic process"/>
    <property type="evidence" value="ECO:0007669"/>
    <property type="project" value="UniProtKB-ARBA"/>
</dbReference>
<dbReference type="OrthoDB" id="408373at2759"/>
<name>A0A9W4KCW4_9EURO</name>